<evidence type="ECO:0000256" key="1">
    <source>
        <dbReference type="SAM" id="MobiDB-lite"/>
    </source>
</evidence>
<dbReference type="InterPro" id="IPR043717">
    <property type="entry name" value="DUF5658"/>
</dbReference>
<evidence type="ECO:0000256" key="3">
    <source>
        <dbReference type="SAM" id="SignalP"/>
    </source>
</evidence>
<evidence type="ECO:0000313" key="5">
    <source>
        <dbReference type="EMBL" id="TWU41856.1"/>
    </source>
</evidence>
<dbReference type="Proteomes" id="UP000319143">
    <property type="component" value="Unassembled WGS sequence"/>
</dbReference>
<sequence precursor="true">MVFNRSSAILRLACLPRIRFSLPLRQFASLILCGFHFAVLASTAQAVVQPHPDDSEVVDRGFLFFDGKYIERPYVFYQQGSEWYVNEYSLASLDYQAGNKGQPFPPDRNQRFGGRNEFGRRTARSTNVGRRPPSPDDRSPVDRGVRDVQSMLHSGGSAVCFAGFQPVTFDRTNAGAELIQRLKGGGDIKGTEMEESYKIGPVSEQARDHIEQWIASYEPSRAFLQNANPELKYLSWVNNNTQSVSESVLRLQRWSYPLTLFAMVLVVLGFGHLLSHRPSESDQGDQRAKRESDRLFRRSLLLIAGLSLLDLVWTILASQSGTMKELNPIGSGMIDDPLQLTAFKLFVTTMAIGLFYILRRAPLAQRASWWSCLVLTLVAARWLVFNSMFLS</sequence>
<keyword evidence="6" id="KW-1185">Reference proteome</keyword>
<evidence type="ECO:0000259" key="4">
    <source>
        <dbReference type="Pfam" id="PF18902"/>
    </source>
</evidence>
<feature type="domain" description="DUF5658" evidence="4">
    <location>
        <begin position="302"/>
        <end position="378"/>
    </location>
</feature>
<feature type="transmembrane region" description="Helical" evidence="2">
    <location>
        <begin position="295"/>
        <end position="318"/>
    </location>
</feature>
<keyword evidence="2" id="KW-1133">Transmembrane helix</keyword>
<keyword evidence="2" id="KW-0472">Membrane</keyword>
<dbReference type="EMBL" id="SJPV01000001">
    <property type="protein sequence ID" value="TWU41856.1"/>
    <property type="molecule type" value="Genomic_DNA"/>
</dbReference>
<protein>
    <recommendedName>
        <fullName evidence="4">DUF5658 domain-containing protein</fullName>
    </recommendedName>
</protein>
<dbReference type="AlphaFoldDB" id="A0A5C6E380"/>
<gene>
    <name evidence="5" type="ORF">Poly41_01480</name>
</gene>
<feature type="chain" id="PRO_5023063601" description="DUF5658 domain-containing protein" evidence="3">
    <location>
        <begin position="47"/>
        <end position="391"/>
    </location>
</feature>
<feature type="transmembrane region" description="Helical" evidence="2">
    <location>
        <begin position="370"/>
        <end position="390"/>
    </location>
</feature>
<name>A0A5C6E380_9BACT</name>
<keyword evidence="3" id="KW-0732">Signal</keyword>
<dbReference type="Pfam" id="PF18902">
    <property type="entry name" value="DUF5658"/>
    <property type="match status" value="1"/>
</dbReference>
<evidence type="ECO:0000313" key="6">
    <source>
        <dbReference type="Proteomes" id="UP000319143"/>
    </source>
</evidence>
<feature type="region of interest" description="Disordered" evidence="1">
    <location>
        <begin position="99"/>
        <end position="143"/>
    </location>
</feature>
<keyword evidence="2" id="KW-0812">Transmembrane</keyword>
<evidence type="ECO:0000256" key="2">
    <source>
        <dbReference type="SAM" id="Phobius"/>
    </source>
</evidence>
<accession>A0A5C6E380</accession>
<feature type="transmembrane region" description="Helical" evidence="2">
    <location>
        <begin position="338"/>
        <end position="358"/>
    </location>
</feature>
<feature type="compositionally biased region" description="Basic and acidic residues" evidence="1">
    <location>
        <begin position="133"/>
        <end position="143"/>
    </location>
</feature>
<comment type="caution">
    <text evidence="5">The sequence shown here is derived from an EMBL/GenBank/DDBJ whole genome shotgun (WGS) entry which is preliminary data.</text>
</comment>
<feature type="signal peptide" evidence="3">
    <location>
        <begin position="1"/>
        <end position="46"/>
    </location>
</feature>
<feature type="transmembrane region" description="Helical" evidence="2">
    <location>
        <begin position="254"/>
        <end position="274"/>
    </location>
</feature>
<organism evidence="5 6">
    <name type="scientific">Novipirellula artificiosorum</name>
    <dbReference type="NCBI Taxonomy" id="2528016"/>
    <lineage>
        <taxon>Bacteria</taxon>
        <taxon>Pseudomonadati</taxon>
        <taxon>Planctomycetota</taxon>
        <taxon>Planctomycetia</taxon>
        <taxon>Pirellulales</taxon>
        <taxon>Pirellulaceae</taxon>
        <taxon>Novipirellula</taxon>
    </lineage>
</organism>
<reference evidence="5 6" key="1">
    <citation type="submission" date="2019-02" db="EMBL/GenBank/DDBJ databases">
        <title>Deep-cultivation of Planctomycetes and their phenomic and genomic characterization uncovers novel biology.</title>
        <authorList>
            <person name="Wiegand S."/>
            <person name="Jogler M."/>
            <person name="Boedeker C."/>
            <person name="Pinto D."/>
            <person name="Vollmers J."/>
            <person name="Rivas-Marin E."/>
            <person name="Kohn T."/>
            <person name="Peeters S.H."/>
            <person name="Heuer A."/>
            <person name="Rast P."/>
            <person name="Oberbeckmann S."/>
            <person name="Bunk B."/>
            <person name="Jeske O."/>
            <person name="Meyerdierks A."/>
            <person name="Storesund J.E."/>
            <person name="Kallscheuer N."/>
            <person name="Luecker S."/>
            <person name="Lage O.M."/>
            <person name="Pohl T."/>
            <person name="Merkel B.J."/>
            <person name="Hornburger P."/>
            <person name="Mueller R.-W."/>
            <person name="Bruemmer F."/>
            <person name="Labrenz M."/>
            <person name="Spormann A.M."/>
            <person name="Op Den Camp H."/>
            <person name="Overmann J."/>
            <person name="Amann R."/>
            <person name="Jetten M.S.M."/>
            <person name="Mascher T."/>
            <person name="Medema M.H."/>
            <person name="Devos D.P."/>
            <person name="Kaster A.-K."/>
            <person name="Ovreas L."/>
            <person name="Rohde M."/>
            <person name="Galperin M.Y."/>
            <person name="Jogler C."/>
        </authorList>
    </citation>
    <scope>NUCLEOTIDE SEQUENCE [LARGE SCALE GENOMIC DNA]</scope>
    <source>
        <strain evidence="5 6">Poly41</strain>
    </source>
</reference>
<proteinExistence type="predicted"/>